<evidence type="ECO:0000256" key="1">
    <source>
        <dbReference type="ARBA" id="ARBA00004613"/>
    </source>
</evidence>
<keyword evidence="3" id="KW-0732">Signal</keyword>
<name>A0AAV1CM89_OLDCO</name>
<keyword evidence="2" id="KW-0964">Secreted</keyword>
<dbReference type="GO" id="GO:0005576">
    <property type="term" value="C:extracellular region"/>
    <property type="evidence" value="ECO:0007669"/>
    <property type="project" value="UniProtKB-SubCell"/>
</dbReference>
<proteinExistence type="predicted"/>
<sequence length="102" mass="11399">MHSLHYKLGKKPCSDPNNYTGNWVGSYVCNYIDVYCAPVLDNPNNTTVAGIDLNHADIAGYLPEELGLLTDLGLFYINSNRFCGIIPKKFKNLNVLFELDLS</sequence>
<keyword evidence="6" id="KW-1185">Reference proteome</keyword>
<dbReference type="PANTHER" id="PTHR32093">
    <property type="entry name" value="LEUCINE-RICH REPEAT EXTENSIN-LIKE PROTEIN 3-RELATED"/>
    <property type="match status" value="1"/>
</dbReference>
<dbReference type="Proteomes" id="UP001161247">
    <property type="component" value="Chromosome 2"/>
</dbReference>
<dbReference type="AlphaFoldDB" id="A0AAV1CM89"/>
<dbReference type="EMBL" id="OX459119">
    <property type="protein sequence ID" value="CAI9096090.1"/>
    <property type="molecule type" value="Genomic_DNA"/>
</dbReference>
<gene>
    <name evidence="5" type="ORF">OLC1_LOCUS6922</name>
</gene>
<evidence type="ECO:0000313" key="5">
    <source>
        <dbReference type="EMBL" id="CAI9096090.1"/>
    </source>
</evidence>
<comment type="subcellular location">
    <subcellularLocation>
        <location evidence="1">Secreted</location>
    </subcellularLocation>
</comment>
<dbReference type="InterPro" id="IPR051582">
    <property type="entry name" value="LRR_extensin-like_regulator"/>
</dbReference>
<dbReference type="SUPFAM" id="SSF52058">
    <property type="entry name" value="L domain-like"/>
    <property type="match status" value="1"/>
</dbReference>
<dbReference type="Gene3D" id="3.80.10.10">
    <property type="entry name" value="Ribonuclease Inhibitor"/>
    <property type="match status" value="1"/>
</dbReference>
<reference evidence="5" key="1">
    <citation type="submission" date="2023-03" db="EMBL/GenBank/DDBJ databases">
        <authorList>
            <person name="Julca I."/>
        </authorList>
    </citation>
    <scope>NUCLEOTIDE SEQUENCE</scope>
</reference>
<evidence type="ECO:0000256" key="4">
    <source>
        <dbReference type="ARBA" id="ARBA00022737"/>
    </source>
</evidence>
<keyword evidence="4" id="KW-0677">Repeat</keyword>
<dbReference type="InterPro" id="IPR032675">
    <property type="entry name" value="LRR_dom_sf"/>
</dbReference>
<dbReference type="PANTHER" id="PTHR32093:SF120">
    <property type="entry name" value="LEUCINE-RICH REPEAT EXTENSIN-LIKE PROTEIN 3-RELATED"/>
    <property type="match status" value="1"/>
</dbReference>
<accession>A0AAV1CM89</accession>
<protein>
    <submittedName>
        <fullName evidence="5">OLC1v1032162C1</fullName>
    </submittedName>
</protein>
<evidence type="ECO:0000313" key="6">
    <source>
        <dbReference type="Proteomes" id="UP001161247"/>
    </source>
</evidence>
<organism evidence="5 6">
    <name type="scientific">Oldenlandia corymbosa var. corymbosa</name>
    <dbReference type="NCBI Taxonomy" id="529605"/>
    <lineage>
        <taxon>Eukaryota</taxon>
        <taxon>Viridiplantae</taxon>
        <taxon>Streptophyta</taxon>
        <taxon>Embryophyta</taxon>
        <taxon>Tracheophyta</taxon>
        <taxon>Spermatophyta</taxon>
        <taxon>Magnoliopsida</taxon>
        <taxon>eudicotyledons</taxon>
        <taxon>Gunneridae</taxon>
        <taxon>Pentapetalae</taxon>
        <taxon>asterids</taxon>
        <taxon>lamiids</taxon>
        <taxon>Gentianales</taxon>
        <taxon>Rubiaceae</taxon>
        <taxon>Rubioideae</taxon>
        <taxon>Spermacoceae</taxon>
        <taxon>Hedyotis-Oldenlandia complex</taxon>
        <taxon>Oldenlandia</taxon>
    </lineage>
</organism>
<evidence type="ECO:0000256" key="3">
    <source>
        <dbReference type="ARBA" id="ARBA00022729"/>
    </source>
</evidence>
<evidence type="ECO:0000256" key="2">
    <source>
        <dbReference type="ARBA" id="ARBA00022525"/>
    </source>
</evidence>